<dbReference type="PROSITE" id="PS00436">
    <property type="entry name" value="PEROXIDASE_2"/>
    <property type="match status" value="1"/>
</dbReference>
<evidence type="ECO:0008006" key="5">
    <source>
        <dbReference type="Google" id="ProtNLM"/>
    </source>
</evidence>
<gene>
    <name evidence="3" type="ordered locus">PSMK_26520</name>
</gene>
<dbReference type="KEGG" id="phm:PSMK_26520"/>
<evidence type="ECO:0000256" key="1">
    <source>
        <dbReference type="SAM" id="MobiDB-lite"/>
    </source>
</evidence>
<protein>
    <recommendedName>
        <fullName evidence="5">AMMECR1 domain-containing protein</fullName>
    </recommendedName>
</protein>
<organism evidence="3 4">
    <name type="scientific">Phycisphaera mikurensis (strain NBRC 102666 / KCTC 22515 / FYK2301M01)</name>
    <dbReference type="NCBI Taxonomy" id="1142394"/>
    <lineage>
        <taxon>Bacteria</taxon>
        <taxon>Pseudomonadati</taxon>
        <taxon>Planctomycetota</taxon>
        <taxon>Phycisphaerae</taxon>
        <taxon>Phycisphaerales</taxon>
        <taxon>Phycisphaeraceae</taxon>
        <taxon>Phycisphaera</taxon>
    </lineage>
</organism>
<accession>I0IHS3</accession>
<feature type="compositionally biased region" description="Pro residues" evidence="1">
    <location>
        <begin position="45"/>
        <end position="54"/>
    </location>
</feature>
<evidence type="ECO:0000256" key="2">
    <source>
        <dbReference type="SAM" id="SignalP"/>
    </source>
</evidence>
<dbReference type="Proteomes" id="UP000007881">
    <property type="component" value="Chromosome"/>
</dbReference>
<feature type="region of interest" description="Disordered" evidence="1">
    <location>
        <begin position="29"/>
        <end position="55"/>
    </location>
</feature>
<evidence type="ECO:0000313" key="3">
    <source>
        <dbReference type="EMBL" id="BAM04811.1"/>
    </source>
</evidence>
<reference evidence="3 4" key="1">
    <citation type="submission" date="2012-02" db="EMBL/GenBank/DDBJ databases">
        <title>Complete genome sequence of Phycisphaera mikurensis NBRC 102666.</title>
        <authorList>
            <person name="Ankai A."/>
            <person name="Hosoyama A."/>
            <person name="Terui Y."/>
            <person name="Sekine M."/>
            <person name="Fukai R."/>
            <person name="Kato Y."/>
            <person name="Nakamura S."/>
            <person name="Yamada-Narita S."/>
            <person name="Kawakoshi A."/>
            <person name="Fukunaga Y."/>
            <person name="Yamazaki S."/>
            <person name="Fujita N."/>
        </authorList>
    </citation>
    <scope>NUCLEOTIDE SEQUENCE [LARGE SCALE GENOMIC DNA]</scope>
    <source>
        <strain evidence="4">NBRC 102666 / KCTC 22515 / FYK2301M01</strain>
    </source>
</reference>
<keyword evidence="4" id="KW-1185">Reference proteome</keyword>
<feature type="signal peptide" evidence="2">
    <location>
        <begin position="1"/>
        <end position="29"/>
    </location>
</feature>
<dbReference type="EMBL" id="AP012338">
    <property type="protein sequence ID" value="BAM04811.1"/>
    <property type="molecule type" value="Genomic_DNA"/>
</dbReference>
<sequence length="700" mass="72048">MPRFPRSRTILPTGLLCLLLAAPAPLAGAQAGGPALPEAEASPPAAAPLPPPRPDAALGLQLQRRVERWLAEGAIDAQRERGFEAAGVLGVRVTLRSDGVLLGTGTAWVRPEVLRPRLADVRDGRPDDAPADTYALTQEAGVEAFRAAAGWLTEAAARAREQGRRPTLEGVGAVPRLPEVADRIQADVQVAFGAEAVVAPAAGDPAAGPVDRFVPGYHGLMALSGDAREAPAAEWPATTLAQNLRPRLQLNRVALALGLPLAEADTPGRPGGAPLFRFRVVHAVRPARGAAVAVLERGNVPLPRHRLDAATVEDLADRLAGHLERHYPPAGPVRGTWLPARGRFDPSLADLQDAALGCLALAEHDRLNAELAAAEDRPPPARVSSRVPGYLEEIAAALDMPPEEARRALGVGDDAAGPAPEVALDPAPAALLTLARLATRGGEADPISRRFAAELLARCGGGAVSRRPAADGTPTAGVSLTVRAMAGYALGLHGLAAADEAQVAAGAEVLDAVWAEGDGAVVGAGFSLPWVARAAAEVTPALVERGLVPAGEAARRRGVLEAVLPVLQERQVVQRPVDAPADVLGGFLLRPPPPGGHADPTWTTAPLLQFLSLGLTGFGSGEATPADAARSGLLISAGSAAGFLAQLAMDGPSLYYARSPRNAVGGLRLAFHDARLPIGPTASGLLAIDALRASLAELGR</sequence>
<dbReference type="GO" id="GO:0004601">
    <property type="term" value="F:peroxidase activity"/>
    <property type="evidence" value="ECO:0007669"/>
    <property type="project" value="InterPro"/>
</dbReference>
<dbReference type="InterPro" id="IPR019794">
    <property type="entry name" value="Peroxidases_AS"/>
</dbReference>
<dbReference type="RefSeq" id="WP_014438024.1">
    <property type="nucleotide sequence ID" value="NC_017080.1"/>
</dbReference>
<proteinExistence type="predicted"/>
<evidence type="ECO:0000313" key="4">
    <source>
        <dbReference type="Proteomes" id="UP000007881"/>
    </source>
</evidence>
<dbReference type="AlphaFoldDB" id="I0IHS3"/>
<name>I0IHS3_PHYMF</name>
<dbReference type="HOGENOM" id="CLU_393732_0_0_0"/>
<keyword evidence="2" id="KW-0732">Signal</keyword>
<feature type="chain" id="PRO_5003629760" description="AMMECR1 domain-containing protein" evidence="2">
    <location>
        <begin position="30"/>
        <end position="700"/>
    </location>
</feature>
<feature type="compositionally biased region" description="Low complexity" evidence="1">
    <location>
        <begin position="29"/>
        <end position="44"/>
    </location>
</feature>